<dbReference type="InterPro" id="IPR000953">
    <property type="entry name" value="Chromo/chromo_shadow_dom"/>
</dbReference>
<sequence length="485" mass="55975">MKPVLDKGVQVWLDDVLRYAETDERLLAILEVVLQRYDTYGVKLNPEKCTFISYSTIWCGKRISSEGISHCDSRAQGLCEMEIPKTAAEPQNVLCAVNWMRNNIPNYTTLVKDLHEVLEAGGMSTDGKKSIIENGTNGTSERSLGRMRPIRMHHMITRELYVYCGSFRGSMLRWATIEKEAYAIAETCKRLEYLLVSAEGFHIFTEHRNLQSIFDPRSIDNAMARYRADKLQRWAMVLQKKSLDIPWSMWPVQKTSGVDETRDIQQKEIRTHEDPKFVMDKQRLLWTDERGPHAGPSVHRGGNTTFDILSKYVTWTTIKNDVKNFVNKSLHCLVANGQRSPQPYGETLHATKPNEVLHFAMLNGWTYDVQELVEPFSIITRHVTSLKFFRERYLGVSQDLKDYVVYANGGNLVSQFLECPLNPDNHQWEVLVQWIGLDDTENSWEPASLLMEDVPTLLRKWVNTEPKAADMRSFLHIETSRRRGK</sequence>
<dbReference type="Gene3D" id="2.40.50.40">
    <property type="match status" value="1"/>
</dbReference>
<dbReference type="PROSITE" id="PS50878">
    <property type="entry name" value="RT_POL"/>
    <property type="match status" value="1"/>
</dbReference>
<dbReference type="InterPro" id="IPR051320">
    <property type="entry name" value="Viral_Replic_Matur_Polypro"/>
</dbReference>
<evidence type="ECO:0000256" key="7">
    <source>
        <dbReference type="ARBA" id="ARBA00022801"/>
    </source>
</evidence>
<dbReference type="AlphaFoldDB" id="F0W6K2"/>
<proteinExistence type="predicted"/>
<name>F0W6K2_9STRA</name>
<gene>
    <name evidence="11" type="primary">AlNc14C25G2492</name>
    <name evidence="11" type="ORF">ALNC14_028900</name>
</gene>
<evidence type="ECO:0000256" key="8">
    <source>
        <dbReference type="ARBA" id="ARBA00022918"/>
    </source>
</evidence>
<reference evidence="11" key="2">
    <citation type="submission" date="2011-02" db="EMBL/GenBank/DDBJ databases">
        <authorList>
            <person name="MacLean D."/>
        </authorList>
    </citation>
    <scope>NUCLEOTIDE SEQUENCE</scope>
</reference>
<dbReference type="Pfam" id="PF17917">
    <property type="entry name" value="RT_RNaseH"/>
    <property type="match status" value="1"/>
</dbReference>
<feature type="domain" description="Reverse transcriptase" evidence="10">
    <location>
        <begin position="1"/>
        <end position="63"/>
    </location>
</feature>
<keyword evidence="6" id="KW-0255">Endonuclease</keyword>
<protein>
    <submittedName>
        <fullName evidence="11">PREDICTED: polyproteinlike putative</fullName>
    </submittedName>
</protein>
<evidence type="ECO:0000259" key="10">
    <source>
        <dbReference type="PROSITE" id="PS50878"/>
    </source>
</evidence>
<dbReference type="HOGENOM" id="CLU_563122_0_0_1"/>
<reference evidence="11" key="1">
    <citation type="journal article" date="2011" name="PLoS Biol.">
        <title>Gene gain and loss during evolution of obligate parasitism in the white rust pathogen of Arabidopsis thaliana.</title>
        <authorList>
            <person name="Kemen E."/>
            <person name="Gardiner A."/>
            <person name="Schultz-Larsen T."/>
            <person name="Kemen A.C."/>
            <person name="Balmuth A.L."/>
            <person name="Robert-Seilaniantz A."/>
            <person name="Bailey K."/>
            <person name="Holub E."/>
            <person name="Studholme D.J."/>
            <person name="Maclean D."/>
            <person name="Jones J.D."/>
        </authorList>
    </citation>
    <scope>NUCLEOTIDE SEQUENCE</scope>
</reference>
<keyword evidence="4" id="KW-0540">Nuclease</keyword>
<dbReference type="SUPFAM" id="SSF54160">
    <property type="entry name" value="Chromo domain-like"/>
    <property type="match status" value="1"/>
</dbReference>
<dbReference type="GO" id="GO:0004519">
    <property type="term" value="F:endonuclease activity"/>
    <property type="evidence" value="ECO:0007669"/>
    <property type="project" value="UniProtKB-KW"/>
</dbReference>
<dbReference type="PANTHER" id="PTHR33064:SF37">
    <property type="entry name" value="RIBONUCLEASE H"/>
    <property type="match status" value="1"/>
</dbReference>
<dbReference type="InterPro" id="IPR041373">
    <property type="entry name" value="RT_RNaseH"/>
</dbReference>
<dbReference type="InterPro" id="IPR000477">
    <property type="entry name" value="RT_dom"/>
</dbReference>
<evidence type="ECO:0000313" key="11">
    <source>
        <dbReference type="EMBL" id="CCA16747.1"/>
    </source>
</evidence>
<evidence type="ECO:0000256" key="3">
    <source>
        <dbReference type="ARBA" id="ARBA00022695"/>
    </source>
</evidence>
<dbReference type="GO" id="GO:0003964">
    <property type="term" value="F:RNA-directed DNA polymerase activity"/>
    <property type="evidence" value="ECO:0007669"/>
    <property type="project" value="UniProtKB-KW"/>
</dbReference>
<evidence type="ECO:0000256" key="2">
    <source>
        <dbReference type="ARBA" id="ARBA00022679"/>
    </source>
</evidence>
<organism evidence="11">
    <name type="scientific">Albugo laibachii Nc14</name>
    <dbReference type="NCBI Taxonomy" id="890382"/>
    <lineage>
        <taxon>Eukaryota</taxon>
        <taxon>Sar</taxon>
        <taxon>Stramenopiles</taxon>
        <taxon>Oomycota</taxon>
        <taxon>Peronosporomycetes</taxon>
        <taxon>Albuginales</taxon>
        <taxon>Albuginaceae</taxon>
        <taxon>Albugo</taxon>
    </lineage>
</organism>
<dbReference type="PROSITE" id="PS50013">
    <property type="entry name" value="CHROMO_2"/>
    <property type="match status" value="1"/>
</dbReference>
<dbReference type="EMBL" id="FR824070">
    <property type="protein sequence ID" value="CCA16747.1"/>
    <property type="molecule type" value="Genomic_DNA"/>
</dbReference>
<evidence type="ECO:0000256" key="6">
    <source>
        <dbReference type="ARBA" id="ARBA00022759"/>
    </source>
</evidence>
<keyword evidence="8" id="KW-0695">RNA-directed DNA polymerase</keyword>
<dbReference type="SUPFAM" id="SSF56672">
    <property type="entry name" value="DNA/RNA polymerases"/>
    <property type="match status" value="1"/>
</dbReference>
<keyword evidence="2" id="KW-0808">Transferase</keyword>
<accession>F0W6K2</accession>
<evidence type="ECO:0000259" key="9">
    <source>
        <dbReference type="PROSITE" id="PS50013"/>
    </source>
</evidence>
<evidence type="ECO:0000256" key="5">
    <source>
        <dbReference type="ARBA" id="ARBA00022750"/>
    </source>
</evidence>
<feature type="domain" description="Chromo" evidence="9">
    <location>
        <begin position="388"/>
        <end position="461"/>
    </location>
</feature>
<keyword evidence="3" id="KW-0548">Nucleotidyltransferase</keyword>
<dbReference type="GO" id="GO:0006508">
    <property type="term" value="P:proteolysis"/>
    <property type="evidence" value="ECO:0007669"/>
    <property type="project" value="UniProtKB-KW"/>
</dbReference>
<dbReference type="InterPro" id="IPR043502">
    <property type="entry name" value="DNA/RNA_pol_sf"/>
</dbReference>
<dbReference type="PANTHER" id="PTHR33064">
    <property type="entry name" value="POL PROTEIN"/>
    <property type="match status" value="1"/>
</dbReference>
<dbReference type="Gene3D" id="3.30.70.270">
    <property type="match status" value="1"/>
</dbReference>
<dbReference type="InterPro" id="IPR016197">
    <property type="entry name" value="Chromo-like_dom_sf"/>
</dbReference>
<evidence type="ECO:0000256" key="4">
    <source>
        <dbReference type="ARBA" id="ARBA00022722"/>
    </source>
</evidence>
<keyword evidence="7" id="KW-0378">Hydrolase</keyword>
<keyword evidence="5" id="KW-0064">Aspartyl protease</keyword>
<dbReference type="GO" id="GO:0004190">
    <property type="term" value="F:aspartic-type endopeptidase activity"/>
    <property type="evidence" value="ECO:0007669"/>
    <property type="project" value="UniProtKB-KW"/>
</dbReference>
<keyword evidence="1" id="KW-0645">Protease</keyword>
<evidence type="ECO:0000256" key="1">
    <source>
        <dbReference type="ARBA" id="ARBA00022670"/>
    </source>
</evidence>
<dbReference type="InterPro" id="IPR043128">
    <property type="entry name" value="Rev_trsase/Diguanyl_cyclase"/>
</dbReference>